<dbReference type="InterPro" id="IPR018640">
    <property type="entry name" value="DUF2063"/>
</dbReference>
<dbReference type="EMBL" id="JPMI01000109">
    <property type="protein sequence ID" value="KFA92101.1"/>
    <property type="molecule type" value="Genomic_DNA"/>
</dbReference>
<dbReference type="Gene3D" id="1.10.150.690">
    <property type="entry name" value="DUF2063"/>
    <property type="match status" value="1"/>
</dbReference>
<name>A0A084SUG6_9BACT</name>
<protein>
    <recommendedName>
        <fullName evidence="1">Putative DNA-binding domain-containing protein</fullName>
    </recommendedName>
</protein>
<dbReference type="InterPro" id="IPR044922">
    <property type="entry name" value="DUF2063_N_sf"/>
</dbReference>
<comment type="caution">
    <text evidence="2">The sequence shown here is derived from an EMBL/GenBank/DDBJ whole genome shotgun (WGS) entry which is preliminary data.</text>
</comment>
<proteinExistence type="predicted"/>
<dbReference type="Proteomes" id="UP000028547">
    <property type="component" value="Unassembled WGS sequence"/>
</dbReference>
<sequence length="238" mass="26508">MKPGLRGFFDSMEQYLTRQEPDALERLYTAHPGWDAPRSRVALYGRMVRHHVTSTLEKLYPLTRAGVDAARWAELVRAYEASSPSRSFEMNHLGEGFPGFLADEAARRGLPDFLPALARFEWTDFAVYTSLEPVPERVERLTVNPTLAVLEHPFQLCAYVRRQGRGQPEAGQEMALLWRHPERLVTMFLAANDRSLLAVKMALEGLTPSQVSAATGVAEADIRAAVESCVADGLVLSP</sequence>
<feature type="domain" description="Putative DNA-binding" evidence="1">
    <location>
        <begin position="12"/>
        <end position="101"/>
    </location>
</feature>
<reference evidence="2 3" key="1">
    <citation type="submission" date="2014-07" db="EMBL/GenBank/DDBJ databases">
        <title>Draft Genome Sequence of Gephyronic Acid Producer, Cystobacter violaceus Strain Cb vi76.</title>
        <authorList>
            <person name="Stevens D.C."/>
            <person name="Young J."/>
            <person name="Carmichael R."/>
            <person name="Tan J."/>
            <person name="Taylor R.E."/>
        </authorList>
    </citation>
    <scope>NUCLEOTIDE SEQUENCE [LARGE SCALE GENOMIC DNA]</scope>
    <source>
        <strain evidence="2 3">Cb vi76</strain>
    </source>
</reference>
<dbReference type="RefSeq" id="WP_043396001.1">
    <property type="nucleotide sequence ID" value="NZ_JPMI01000109.1"/>
</dbReference>
<evidence type="ECO:0000313" key="3">
    <source>
        <dbReference type="Proteomes" id="UP000028547"/>
    </source>
</evidence>
<accession>A0A084SUG6</accession>
<evidence type="ECO:0000313" key="2">
    <source>
        <dbReference type="EMBL" id="KFA92101.1"/>
    </source>
</evidence>
<dbReference type="Pfam" id="PF09836">
    <property type="entry name" value="DUF2063"/>
    <property type="match status" value="1"/>
</dbReference>
<gene>
    <name evidence="2" type="ORF">Q664_17465</name>
</gene>
<evidence type="ECO:0000259" key="1">
    <source>
        <dbReference type="Pfam" id="PF09836"/>
    </source>
</evidence>
<organism evidence="2 3">
    <name type="scientific">Archangium violaceum Cb vi76</name>
    <dbReference type="NCBI Taxonomy" id="1406225"/>
    <lineage>
        <taxon>Bacteria</taxon>
        <taxon>Pseudomonadati</taxon>
        <taxon>Myxococcota</taxon>
        <taxon>Myxococcia</taxon>
        <taxon>Myxococcales</taxon>
        <taxon>Cystobacterineae</taxon>
        <taxon>Archangiaceae</taxon>
        <taxon>Archangium</taxon>
    </lineage>
</organism>
<dbReference type="AlphaFoldDB" id="A0A084SUG6"/>